<evidence type="ECO:0000313" key="1">
    <source>
        <dbReference type="EMBL" id="MEQ2230346.1"/>
    </source>
</evidence>
<proteinExistence type="predicted"/>
<reference evidence="1 2" key="1">
    <citation type="submission" date="2021-06" db="EMBL/GenBank/DDBJ databases">
        <authorList>
            <person name="Palmer J.M."/>
        </authorList>
    </citation>
    <scope>NUCLEOTIDE SEQUENCE [LARGE SCALE GENOMIC DNA]</scope>
    <source>
        <strain evidence="2">if_2019</strain>
        <tissue evidence="1">Muscle</tissue>
    </source>
</reference>
<accession>A0ABV0TE97</accession>
<organism evidence="1 2">
    <name type="scientific">Ilyodon furcidens</name>
    <name type="common">goldbreast splitfin</name>
    <dbReference type="NCBI Taxonomy" id="33524"/>
    <lineage>
        <taxon>Eukaryota</taxon>
        <taxon>Metazoa</taxon>
        <taxon>Chordata</taxon>
        <taxon>Craniata</taxon>
        <taxon>Vertebrata</taxon>
        <taxon>Euteleostomi</taxon>
        <taxon>Actinopterygii</taxon>
        <taxon>Neopterygii</taxon>
        <taxon>Teleostei</taxon>
        <taxon>Neoteleostei</taxon>
        <taxon>Acanthomorphata</taxon>
        <taxon>Ovalentaria</taxon>
        <taxon>Atherinomorphae</taxon>
        <taxon>Cyprinodontiformes</taxon>
        <taxon>Goodeidae</taxon>
        <taxon>Ilyodon</taxon>
    </lineage>
</organism>
<dbReference type="Proteomes" id="UP001482620">
    <property type="component" value="Unassembled WGS sequence"/>
</dbReference>
<name>A0ABV0TE97_9TELE</name>
<dbReference type="EMBL" id="JAHRIQ010027017">
    <property type="protein sequence ID" value="MEQ2230346.1"/>
    <property type="molecule type" value="Genomic_DNA"/>
</dbReference>
<protein>
    <submittedName>
        <fullName evidence="1">Uncharacterized protein</fullName>
    </submittedName>
</protein>
<keyword evidence="2" id="KW-1185">Reference proteome</keyword>
<comment type="caution">
    <text evidence="1">The sequence shown here is derived from an EMBL/GenBank/DDBJ whole genome shotgun (WGS) entry which is preliminary data.</text>
</comment>
<sequence length="129" mass="14652">MVLAVLRIGFETLLNCGRSEQLQKHFKTVSFSSVQNGENMRNSCSRLTNTRRKTHLLGNTSVGISPAPECRQSLRSVYEFSDLVVSDRFPAFKLFWEWPCMLGGVVADDGPTSLYKLKKKQKSYRTICI</sequence>
<evidence type="ECO:0000313" key="2">
    <source>
        <dbReference type="Proteomes" id="UP001482620"/>
    </source>
</evidence>
<gene>
    <name evidence="1" type="ORF">ILYODFUR_028307</name>
</gene>